<dbReference type="AlphaFoldDB" id="A0A8J5VK38"/>
<feature type="region of interest" description="Disordered" evidence="1">
    <location>
        <begin position="89"/>
        <end position="115"/>
    </location>
</feature>
<feature type="compositionally biased region" description="Basic residues" evidence="1">
    <location>
        <begin position="49"/>
        <end position="63"/>
    </location>
</feature>
<proteinExistence type="predicted"/>
<reference evidence="2" key="2">
    <citation type="submission" date="2021-02" db="EMBL/GenBank/DDBJ databases">
        <authorList>
            <person name="Kimball J.A."/>
            <person name="Haas M.W."/>
            <person name="Macchietto M."/>
            <person name="Kono T."/>
            <person name="Duquette J."/>
            <person name="Shao M."/>
        </authorList>
    </citation>
    <scope>NUCLEOTIDE SEQUENCE</scope>
    <source>
        <tissue evidence="2">Fresh leaf tissue</tissue>
    </source>
</reference>
<dbReference type="EMBL" id="JAAALK010000289">
    <property type="protein sequence ID" value="KAG8050013.1"/>
    <property type="molecule type" value="Genomic_DNA"/>
</dbReference>
<gene>
    <name evidence="2" type="ORF">GUJ93_ZPchr0009g1237</name>
</gene>
<name>A0A8J5VK38_ZIZPA</name>
<evidence type="ECO:0000313" key="2">
    <source>
        <dbReference type="EMBL" id="KAG8050013.1"/>
    </source>
</evidence>
<feature type="region of interest" description="Disordered" evidence="1">
    <location>
        <begin position="41"/>
        <end position="63"/>
    </location>
</feature>
<comment type="caution">
    <text evidence="2">The sequence shown here is derived from an EMBL/GenBank/DDBJ whole genome shotgun (WGS) entry which is preliminary data.</text>
</comment>
<evidence type="ECO:0000256" key="1">
    <source>
        <dbReference type="SAM" id="MobiDB-lite"/>
    </source>
</evidence>
<organism evidence="2 3">
    <name type="scientific">Zizania palustris</name>
    <name type="common">Northern wild rice</name>
    <dbReference type="NCBI Taxonomy" id="103762"/>
    <lineage>
        <taxon>Eukaryota</taxon>
        <taxon>Viridiplantae</taxon>
        <taxon>Streptophyta</taxon>
        <taxon>Embryophyta</taxon>
        <taxon>Tracheophyta</taxon>
        <taxon>Spermatophyta</taxon>
        <taxon>Magnoliopsida</taxon>
        <taxon>Liliopsida</taxon>
        <taxon>Poales</taxon>
        <taxon>Poaceae</taxon>
        <taxon>BOP clade</taxon>
        <taxon>Oryzoideae</taxon>
        <taxon>Oryzeae</taxon>
        <taxon>Zizaniinae</taxon>
        <taxon>Zizania</taxon>
    </lineage>
</organism>
<keyword evidence="3" id="KW-1185">Reference proteome</keyword>
<dbReference type="Proteomes" id="UP000729402">
    <property type="component" value="Unassembled WGS sequence"/>
</dbReference>
<sequence length="180" mass="20062">MRLNTEFQCKERVQSVLCSKSAVLCAAAWVLGAVLFCAPPPTPPEASQRRPRRARLQRSSQRRRVAYAHAAANQRRFRCRDAHAASLQPRRAPGLLQPTPAPTRTPPANAGADAHAARLQLTPRRHRPCAHASSCRLSSLQRPATPRAHLLQPRLAHGLLQPRRAHGLLRPSRLKIRLLR</sequence>
<accession>A0A8J5VK38</accession>
<reference evidence="2" key="1">
    <citation type="journal article" date="2021" name="bioRxiv">
        <title>Whole Genome Assembly and Annotation of Northern Wild Rice, Zizania palustris L., Supports a Whole Genome Duplication in the Zizania Genus.</title>
        <authorList>
            <person name="Haas M."/>
            <person name="Kono T."/>
            <person name="Macchietto M."/>
            <person name="Millas R."/>
            <person name="McGilp L."/>
            <person name="Shao M."/>
            <person name="Duquette J."/>
            <person name="Hirsch C.N."/>
            <person name="Kimball J."/>
        </authorList>
    </citation>
    <scope>NUCLEOTIDE SEQUENCE</scope>
    <source>
        <tissue evidence="2">Fresh leaf tissue</tissue>
    </source>
</reference>
<protein>
    <submittedName>
        <fullName evidence="2">Uncharacterized protein</fullName>
    </submittedName>
</protein>
<evidence type="ECO:0000313" key="3">
    <source>
        <dbReference type="Proteomes" id="UP000729402"/>
    </source>
</evidence>